<evidence type="ECO:0000313" key="9">
    <source>
        <dbReference type="Proteomes" id="UP001165393"/>
    </source>
</evidence>
<evidence type="ECO:0000256" key="4">
    <source>
        <dbReference type="SAM" id="Phobius"/>
    </source>
</evidence>
<feature type="coiled-coil region" evidence="3">
    <location>
        <begin position="160"/>
        <end position="218"/>
    </location>
</feature>
<protein>
    <submittedName>
        <fullName evidence="8">HlyD family secretion protein</fullName>
    </submittedName>
</protein>
<proteinExistence type="inferred from homology"/>
<dbReference type="Proteomes" id="UP001165393">
    <property type="component" value="Unassembled WGS sequence"/>
</dbReference>
<dbReference type="Gene3D" id="2.40.50.100">
    <property type="match status" value="1"/>
</dbReference>
<dbReference type="SUPFAM" id="SSF111369">
    <property type="entry name" value="HlyD-like secretion proteins"/>
    <property type="match status" value="2"/>
</dbReference>
<keyword evidence="4" id="KW-0472">Membrane</keyword>
<sequence>MSEIKTEEVPEKAPQEDKKKPEALLRISKFLLGLCIFFFLLYLIMDRHAPSTDLARVKLYITPITPEVSGHVTQIHVDVNQLIQPGETIFSIDQTDYLVAVAKAQENLRLAGTTVGAQTADIGVAQSRVADAKTQLETTRIQANRIFNMAGKGVVSQADADDARAKLDAAEARVITSEADLVKAQQTLGAQGMDNSQIKAAMLELENAELDLARTQITAPSLGTLANLTIEAGYYAQAGKPLTSYLNVENVWVEAYMRENNLEHIAVGDRVAMVLDNAPGRVFTGTVSKSYWAVDFGDPTDPSQLAKSQNKKGWMRDAQRFPINITFDDPEISRGLKRHGGQVDVIVFTDDNFIINSLGHIWIRIVSILSYAR</sequence>
<comment type="caution">
    <text evidence="8">The sequence shown here is derived from an EMBL/GenBank/DDBJ whole genome shotgun (WGS) entry which is preliminary data.</text>
</comment>
<dbReference type="InterPro" id="IPR058634">
    <property type="entry name" value="AaeA-lik-b-barrel"/>
</dbReference>
<feature type="domain" description="p-hydroxybenzoic acid efflux pump subunit AaeA-like beta-barrel" evidence="7">
    <location>
        <begin position="252"/>
        <end position="332"/>
    </location>
</feature>
<evidence type="ECO:0000259" key="5">
    <source>
        <dbReference type="Pfam" id="PF25876"/>
    </source>
</evidence>
<dbReference type="EMBL" id="JAMQGP010000001">
    <property type="protein sequence ID" value="MCM2678093.1"/>
    <property type="molecule type" value="Genomic_DNA"/>
</dbReference>
<dbReference type="PANTHER" id="PTHR30367:SF1">
    <property type="entry name" value="MULTIDRUG RESISTANCE PROTEIN MDTN"/>
    <property type="match status" value="1"/>
</dbReference>
<feature type="transmembrane region" description="Helical" evidence="4">
    <location>
        <begin position="27"/>
        <end position="45"/>
    </location>
</feature>
<evidence type="ECO:0000259" key="7">
    <source>
        <dbReference type="Pfam" id="PF25963"/>
    </source>
</evidence>
<keyword evidence="3" id="KW-0175">Coiled coil</keyword>
<evidence type="ECO:0000259" key="6">
    <source>
        <dbReference type="Pfam" id="PF25917"/>
    </source>
</evidence>
<dbReference type="RefSeq" id="WP_251259410.1">
    <property type="nucleotide sequence ID" value="NZ_JAMQGP010000001.1"/>
</dbReference>
<dbReference type="Gene3D" id="2.40.30.170">
    <property type="match status" value="1"/>
</dbReference>
<dbReference type="InterPro" id="IPR058625">
    <property type="entry name" value="MdtA-like_BSH"/>
</dbReference>
<feature type="domain" description="Multidrug resistance protein MdtA-like barrel-sandwich hybrid" evidence="6">
    <location>
        <begin position="64"/>
        <end position="242"/>
    </location>
</feature>
<dbReference type="Pfam" id="PF25876">
    <property type="entry name" value="HH_MFP_RND"/>
    <property type="match status" value="1"/>
</dbReference>
<name>A0AA41W3R6_9GAMM</name>
<evidence type="ECO:0000256" key="2">
    <source>
        <dbReference type="ARBA" id="ARBA00009477"/>
    </source>
</evidence>
<organism evidence="8 9">
    <name type="scientific">Echinimonas agarilytica</name>
    <dbReference type="NCBI Taxonomy" id="1215918"/>
    <lineage>
        <taxon>Bacteria</taxon>
        <taxon>Pseudomonadati</taxon>
        <taxon>Pseudomonadota</taxon>
        <taxon>Gammaproteobacteria</taxon>
        <taxon>Alteromonadales</taxon>
        <taxon>Echinimonadaceae</taxon>
        <taxon>Echinimonas</taxon>
    </lineage>
</organism>
<dbReference type="AlphaFoldDB" id="A0AA41W3R6"/>
<dbReference type="InterPro" id="IPR050393">
    <property type="entry name" value="MFP_Efflux_Pump"/>
</dbReference>
<evidence type="ECO:0000256" key="1">
    <source>
        <dbReference type="ARBA" id="ARBA00004167"/>
    </source>
</evidence>
<comment type="subcellular location">
    <subcellularLocation>
        <location evidence="1">Membrane</location>
        <topology evidence="1">Single-pass membrane protein</topology>
    </subcellularLocation>
</comment>
<feature type="domain" description="Multidrug resistance protein MdtA-like alpha-helical hairpin" evidence="5">
    <location>
        <begin position="124"/>
        <end position="188"/>
    </location>
</feature>
<dbReference type="Pfam" id="PF25917">
    <property type="entry name" value="BSH_RND"/>
    <property type="match status" value="1"/>
</dbReference>
<gene>
    <name evidence="8" type="ORF">NAF29_00210</name>
</gene>
<dbReference type="Pfam" id="PF25963">
    <property type="entry name" value="Beta-barrel_AAEA"/>
    <property type="match status" value="1"/>
</dbReference>
<keyword evidence="4" id="KW-0812">Transmembrane</keyword>
<keyword evidence="9" id="KW-1185">Reference proteome</keyword>
<evidence type="ECO:0000313" key="8">
    <source>
        <dbReference type="EMBL" id="MCM2678093.1"/>
    </source>
</evidence>
<keyword evidence="4" id="KW-1133">Transmembrane helix</keyword>
<comment type="similarity">
    <text evidence="2">Belongs to the membrane fusion protein (MFP) (TC 8.A.1) family.</text>
</comment>
<evidence type="ECO:0000256" key="3">
    <source>
        <dbReference type="SAM" id="Coils"/>
    </source>
</evidence>
<dbReference type="Gene3D" id="1.10.287.470">
    <property type="entry name" value="Helix hairpin bin"/>
    <property type="match status" value="1"/>
</dbReference>
<reference evidence="8 9" key="1">
    <citation type="journal article" date="2013" name="Antonie Van Leeuwenhoek">
        <title>Echinimonas agarilytica gen. nov., sp. nov., a new gammaproteobacterium isolated from the sea urchin Strongylocentrotus intermedius.</title>
        <authorList>
            <person name="Nedashkovskaya O.I."/>
            <person name="Stenkova A.M."/>
            <person name="Zhukova N.V."/>
            <person name="Van Trappen S."/>
            <person name="Lee J.S."/>
            <person name="Kim S.B."/>
        </authorList>
    </citation>
    <scope>NUCLEOTIDE SEQUENCE [LARGE SCALE GENOMIC DNA]</scope>
    <source>
        <strain evidence="8 9">KMM 6351</strain>
    </source>
</reference>
<dbReference type="PANTHER" id="PTHR30367">
    <property type="entry name" value="P-HYDROXYBENZOIC ACID EFFLUX PUMP SUBUNIT AAEA-RELATED"/>
    <property type="match status" value="1"/>
</dbReference>
<accession>A0AA41W3R6</accession>
<dbReference type="InterPro" id="IPR058624">
    <property type="entry name" value="MdtA-like_HH"/>
</dbReference>